<dbReference type="InterPro" id="IPR049450">
    <property type="entry name" value="ACOT8-like_C"/>
</dbReference>
<dbReference type="PATRIC" id="fig|421052.3.peg.3387"/>
<dbReference type="AlphaFoldDB" id="S3N7Z4"/>
<keyword evidence="2" id="KW-0378">Hydrolase</keyword>
<dbReference type="EMBL" id="ATGI01000038">
    <property type="protein sequence ID" value="EPF70429.1"/>
    <property type="molecule type" value="Genomic_DNA"/>
</dbReference>
<dbReference type="GO" id="GO:0009062">
    <property type="term" value="P:fatty acid catabolic process"/>
    <property type="evidence" value="ECO:0007669"/>
    <property type="project" value="TreeGrafter"/>
</dbReference>
<dbReference type="GO" id="GO:0047617">
    <property type="term" value="F:fatty acyl-CoA hydrolase activity"/>
    <property type="evidence" value="ECO:0007669"/>
    <property type="project" value="InterPro"/>
</dbReference>
<dbReference type="Proteomes" id="UP000014568">
    <property type="component" value="Unassembled WGS sequence"/>
</dbReference>
<evidence type="ECO:0000259" key="4">
    <source>
        <dbReference type="Pfam" id="PF20789"/>
    </source>
</evidence>
<evidence type="ECO:0000256" key="2">
    <source>
        <dbReference type="ARBA" id="ARBA00022801"/>
    </source>
</evidence>
<dbReference type="SUPFAM" id="SSF54637">
    <property type="entry name" value="Thioesterase/thiol ester dehydrase-isomerase"/>
    <property type="match status" value="2"/>
</dbReference>
<dbReference type="OrthoDB" id="7059210at2"/>
<dbReference type="InterPro" id="IPR003703">
    <property type="entry name" value="Acyl_CoA_thio"/>
</dbReference>
<dbReference type="GO" id="GO:0005829">
    <property type="term" value="C:cytosol"/>
    <property type="evidence" value="ECO:0007669"/>
    <property type="project" value="TreeGrafter"/>
</dbReference>
<dbReference type="eggNOG" id="COG1946">
    <property type="taxonomic scope" value="Bacteria"/>
</dbReference>
<accession>S3N7Z4</accession>
<dbReference type="Pfam" id="PF13622">
    <property type="entry name" value="4HBT_3"/>
    <property type="match status" value="1"/>
</dbReference>
<reference evidence="5 6" key="1">
    <citation type="submission" date="2013-06" db="EMBL/GenBank/DDBJ databases">
        <title>The Genome Sequence of Acinetobacter rudis CIP 110305.</title>
        <authorList>
            <consortium name="The Broad Institute Genome Sequencing Platform"/>
            <consortium name="The Broad Institute Genome Sequencing Center for Infectious Disease"/>
            <person name="Cerqueira G."/>
            <person name="Feldgarden M."/>
            <person name="Courvalin P."/>
            <person name="Perichon B."/>
            <person name="Grillot-Courvalin C."/>
            <person name="Clermont D."/>
            <person name="Rocha E."/>
            <person name="Yoon E.-J."/>
            <person name="Nemec A."/>
            <person name="Young S.K."/>
            <person name="Zeng Q."/>
            <person name="Gargeya S."/>
            <person name="Fitzgerald M."/>
            <person name="Abouelleil A."/>
            <person name="Alvarado L."/>
            <person name="Berlin A.M."/>
            <person name="Chapman S.B."/>
            <person name="Dewar J."/>
            <person name="Goldberg J."/>
            <person name="Griggs A."/>
            <person name="Gujja S."/>
            <person name="Hansen M."/>
            <person name="Howarth C."/>
            <person name="Imamovic A."/>
            <person name="Larimer J."/>
            <person name="McCowan C."/>
            <person name="Murphy C."/>
            <person name="Pearson M."/>
            <person name="Priest M."/>
            <person name="Roberts A."/>
            <person name="Saif S."/>
            <person name="Shea T."/>
            <person name="Sykes S."/>
            <person name="Wortman J."/>
            <person name="Nusbaum C."/>
            <person name="Birren B."/>
        </authorList>
    </citation>
    <scope>NUCLEOTIDE SEQUENCE [LARGE SCALE GENOMIC DNA]</scope>
    <source>
        <strain evidence="5 6">CIP 110305</strain>
    </source>
</reference>
<evidence type="ECO:0000256" key="1">
    <source>
        <dbReference type="ARBA" id="ARBA00006538"/>
    </source>
</evidence>
<proteinExistence type="inferred from homology"/>
<name>S3N7Z4_9GAMM</name>
<feature type="domain" description="Acyl-CoA thioesterase-like N-terminal HotDog" evidence="3">
    <location>
        <begin position="18"/>
        <end position="102"/>
    </location>
</feature>
<dbReference type="Gene3D" id="2.40.160.210">
    <property type="entry name" value="Acyl-CoA thioesterase, double hotdog domain"/>
    <property type="match status" value="1"/>
</dbReference>
<dbReference type="STRING" id="632955.GCA_000829675_01516"/>
<sequence length="264" mass="29771">MALQALLKSIEQQEWVEIPEGWLQGRTIYGGLVAGMMLHKAQQLVNDESKQLLSCSVIFVGPVQPSPMRLTAEVLRQGKSVMSIEVRIWQNDAVQSILVASFGRARPSNISVAQQPEAPDFPDVERLPRLPNLNLAPECFRQFEIAWASGNAPFSGSADPDFSGWFRFDTEKHSNRAMSEADLLILADIWPPGVLPMFEQVAPASSLTWHMTMLRPMQYQLHDWFKYRVHTEFAADGYSTEQAQIWDADNHLIAISRQTVTVFS</sequence>
<dbReference type="HOGENOM" id="CLU_084775_1_0_6"/>
<evidence type="ECO:0008006" key="7">
    <source>
        <dbReference type="Google" id="ProtNLM"/>
    </source>
</evidence>
<dbReference type="GO" id="GO:0006637">
    <property type="term" value="P:acyl-CoA metabolic process"/>
    <property type="evidence" value="ECO:0007669"/>
    <property type="project" value="InterPro"/>
</dbReference>
<keyword evidence="6" id="KW-1185">Reference proteome</keyword>
<gene>
    <name evidence="5" type="ORF">F945_03455</name>
</gene>
<dbReference type="InterPro" id="IPR029069">
    <property type="entry name" value="HotDog_dom_sf"/>
</dbReference>
<dbReference type="InterPro" id="IPR042171">
    <property type="entry name" value="Acyl-CoA_hotdog"/>
</dbReference>
<dbReference type="RefSeq" id="WP_016657815.1">
    <property type="nucleotide sequence ID" value="NZ_KE340355.1"/>
</dbReference>
<feature type="domain" description="Acyl-CoA thioesterase-like C-terminal" evidence="4">
    <location>
        <begin position="124"/>
        <end position="262"/>
    </location>
</feature>
<organism evidence="5 6">
    <name type="scientific">Acinetobacter rudis CIP 110305</name>
    <dbReference type="NCBI Taxonomy" id="421052"/>
    <lineage>
        <taxon>Bacteria</taxon>
        <taxon>Pseudomonadati</taxon>
        <taxon>Pseudomonadota</taxon>
        <taxon>Gammaproteobacteria</taxon>
        <taxon>Moraxellales</taxon>
        <taxon>Moraxellaceae</taxon>
        <taxon>Acinetobacter</taxon>
    </lineage>
</organism>
<dbReference type="PANTHER" id="PTHR11066:SF34">
    <property type="entry name" value="ACYL-COENZYME A THIOESTERASE 8"/>
    <property type="match status" value="1"/>
</dbReference>
<comment type="caution">
    <text evidence="5">The sequence shown here is derived from an EMBL/GenBank/DDBJ whole genome shotgun (WGS) entry which is preliminary data.</text>
</comment>
<evidence type="ECO:0000259" key="3">
    <source>
        <dbReference type="Pfam" id="PF13622"/>
    </source>
</evidence>
<comment type="similarity">
    <text evidence="1">Belongs to the C/M/P thioester hydrolase family.</text>
</comment>
<dbReference type="Pfam" id="PF20789">
    <property type="entry name" value="4HBT_3C"/>
    <property type="match status" value="1"/>
</dbReference>
<evidence type="ECO:0000313" key="6">
    <source>
        <dbReference type="Proteomes" id="UP000014568"/>
    </source>
</evidence>
<protein>
    <recommendedName>
        <fullName evidence="7">Acyl-CoA thioesterase II</fullName>
    </recommendedName>
</protein>
<evidence type="ECO:0000313" key="5">
    <source>
        <dbReference type="EMBL" id="EPF70429.1"/>
    </source>
</evidence>
<dbReference type="PANTHER" id="PTHR11066">
    <property type="entry name" value="ACYL-COA THIOESTERASE"/>
    <property type="match status" value="1"/>
</dbReference>
<dbReference type="InterPro" id="IPR049449">
    <property type="entry name" value="TesB_ACOT8-like_N"/>
</dbReference>